<dbReference type="STRING" id="157838.AN964_18840"/>
<dbReference type="AlphaFoldDB" id="A0A0Q3TAJ2"/>
<sequence length="255" mass="30549">MKNHTGNRDIIYIHVNYPDHYAISAGIEFKEFMAAIPEISNMLLLRHQFEDGNYNLHTFFDYVDNETIPKLVNDDVYRYGDFCWIDFENEEALNLLEGQEIAELLYLSHLKNHLRLPFYRKLDNHFAYLAQEDGVFNKTYYRSFEDFYRVLGTSIMNKMSDKTEKTMFGRRKKQEFSNVPVEILYPFIENMKEGMVVSLERAKYSRSQIEIPIWVIGDYYYMDEMQEEYAAIGNRPVDGKIVYDRKLKEWKCFIK</sequence>
<protein>
    <submittedName>
        <fullName evidence="1">Uncharacterized protein</fullName>
    </submittedName>
</protein>
<dbReference type="OrthoDB" id="8704087at2"/>
<proteinExistence type="predicted"/>
<accession>A0A0Q3TAJ2</accession>
<reference evidence="1 2" key="1">
    <citation type="submission" date="2015-09" db="EMBL/GenBank/DDBJ databases">
        <title>Genome sequencing project for genomic taxonomy and phylogenomics of Bacillus-like bacteria.</title>
        <authorList>
            <person name="Liu B."/>
            <person name="Wang J."/>
            <person name="Zhu Y."/>
            <person name="Liu G."/>
            <person name="Chen Q."/>
            <person name="Chen Z."/>
            <person name="Lan J."/>
            <person name="Che J."/>
            <person name="Ge C."/>
            <person name="Shi H."/>
            <person name="Pan Z."/>
            <person name="Liu X."/>
        </authorList>
    </citation>
    <scope>NUCLEOTIDE SEQUENCE [LARGE SCALE GENOMIC DNA]</scope>
    <source>
        <strain evidence="1 2">LMG 18435</strain>
    </source>
</reference>
<name>A0A0Q3TAJ2_9BACI</name>
<dbReference type="Proteomes" id="UP000051888">
    <property type="component" value="Unassembled WGS sequence"/>
</dbReference>
<evidence type="ECO:0000313" key="2">
    <source>
        <dbReference type="Proteomes" id="UP000051888"/>
    </source>
</evidence>
<organism evidence="1 2">
    <name type="scientific">Heyndrickxia shackletonii</name>
    <dbReference type="NCBI Taxonomy" id="157838"/>
    <lineage>
        <taxon>Bacteria</taxon>
        <taxon>Bacillati</taxon>
        <taxon>Bacillota</taxon>
        <taxon>Bacilli</taxon>
        <taxon>Bacillales</taxon>
        <taxon>Bacillaceae</taxon>
        <taxon>Heyndrickxia</taxon>
    </lineage>
</organism>
<comment type="caution">
    <text evidence="1">The sequence shown here is derived from an EMBL/GenBank/DDBJ whole genome shotgun (WGS) entry which is preliminary data.</text>
</comment>
<dbReference type="PATRIC" id="fig|157838.3.peg.4164"/>
<keyword evidence="2" id="KW-1185">Reference proteome</keyword>
<dbReference type="RefSeq" id="WP_055741368.1">
    <property type="nucleotide sequence ID" value="NZ_JAAIWL010000022.1"/>
</dbReference>
<dbReference type="EMBL" id="LJJC01000006">
    <property type="protein sequence ID" value="KQL51070.1"/>
    <property type="molecule type" value="Genomic_DNA"/>
</dbReference>
<evidence type="ECO:0000313" key="1">
    <source>
        <dbReference type="EMBL" id="KQL51070.1"/>
    </source>
</evidence>
<gene>
    <name evidence="1" type="ORF">AN964_18840</name>
</gene>